<gene>
    <name evidence="2" type="ORF">DSCA_02770</name>
</gene>
<evidence type="ECO:0000259" key="1">
    <source>
        <dbReference type="Pfam" id="PF04233"/>
    </source>
</evidence>
<name>A0A5K7YP16_9BACT</name>
<dbReference type="OrthoDB" id="2110325at2"/>
<dbReference type="InterPro" id="IPR006528">
    <property type="entry name" value="Phage_head_morphogenesis_dom"/>
</dbReference>
<dbReference type="KEGG" id="dalk:DSCA_02770"/>
<dbReference type="RefSeq" id="WP_155314740.1">
    <property type="nucleotide sequence ID" value="NZ_AP021874.1"/>
</dbReference>
<dbReference type="Proteomes" id="UP000427906">
    <property type="component" value="Chromosome"/>
</dbReference>
<accession>A0A5K7YP16</accession>
<organism evidence="2 3">
    <name type="scientific">Desulfosarcina alkanivorans</name>
    <dbReference type="NCBI Taxonomy" id="571177"/>
    <lineage>
        <taxon>Bacteria</taxon>
        <taxon>Pseudomonadati</taxon>
        <taxon>Thermodesulfobacteriota</taxon>
        <taxon>Desulfobacteria</taxon>
        <taxon>Desulfobacterales</taxon>
        <taxon>Desulfosarcinaceae</taxon>
        <taxon>Desulfosarcina</taxon>
    </lineage>
</organism>
<evidence type="ECO:0000313" key="3">
    <source>
        <dbReference type="Proteomes" id="UP000427906"/>
    </source>
</evidence>
<proteinExistence type="predicted"/>
<dbReference type="NCBIfam" id="TIGR01641">
    <property type="entry name" value="phageSPP1_gp7"/>
    <property type="match status" value="1"/>
</dbReference>
<feature type="domain" description="Phage head morphogenesis" evidence="1">
    <location>
        <begin position="168"/>
        <end position="282"/>
    </location>
</feature>
<dbReference type="AlphaFoldDB" id="A0A5K7YP16"/>
<dbReference type="Pfam" id="PF04233">
    <property type="entry name" value="Phage_Mu_F"/>
    <property type="match status" value="1"/>
</dbReference>
<protein>
    <recommendedName>
        <fullName evidence="1">Phage head morphogenesis domain-containing protein</fullName>
    </recommendedName>
</protein>
<reference evidence="2 3" key="1">
    <citation type="submission" date="2019-11" db="EMBL/GenBank/DDBJ databases">
        <title>Comparative genomics of hydrocarbon-degrading Desulfosarcina strains.</title>
        <authorList>
            <person name="Watanabe M."/>
            <person name="Kojima H."/>
            <person name="Fukui M."/>
        </authorList>
    </citation>
    <scope>NUCLEOTIDE SEQUENCE [LARGE SCALE GENOMIC DNA]</scope>
    <source>
        <strain evidence="2 3">PL12</strain>
    </source>
</reference>
<sequence length="528" mass="58682">MIGALAAKKPVSQAEAIRRATEKSVRARNLYTEQTVAELTAMLTDAEDEVRRAILRYKSLGSLPDNKLSAVEGLKKLQADIRETTSRLHQDQTLLFRKTAKASFRQGIYRGIDEFAVAQLPFYRDLTPNGIDKLATRVFTLVNTDALDFMTNYNMVLAGDVHRELADGIKRTVMNGIATGKGVEDIARDLGRVVKDPESFRHAGSKVFTKAQYRMEVIARTEVLRAHNQGRIKFHDQVGVRKLEWMTMEDERVCPICGPLDGKVFDTGRFPRQPAHPNCRCTSVVAWPLVICGGELGAKAAAEPDACILPPQAIEKQAKAKSKEDTKLKAAFESGKVADLKTLTVKQLQTLSKQNGVSIARTKADFIKLLDQVEPGFDHSDLTGAVLKAKLKEHKIGLLRTKDDLVKLLAKKQRALKKAQIVSERLKKGEGLHVLTMDELQEVARTKGVSIYMIRQDVIDLLDKLEPEVDHSGLKGKSLIEAQQRYHIATTKNKQQLIKAIEKAAREEAAQTVTREALKTIKIPKGTA</sequence>
<evidence type="ECO:0000313" key="2">
    <source>
        <dbReference type="EMBL" id="BBO66347.1"/>
    </source>
</evidence>
<keyword evidence="3" id="KW-1185">Reference proteome</keyword>
<dbReference type="EMBL" id="AP021874">
    <property type="protein sequence ID" value="BBO66347.1"/>
    <property type="molecule type" value="Genomic_DNA"/>
</dbReference>